<dbReference type="GO" id="GO:0051082">
    <property type="term" value="F:unfolded protein binding"/>
    <property type="evidence" value="ECO:0007669"/>
    <property type="project" value="InterPro"/>
</dbReference>
<keyword evidence="18" id="KW-1185">Reference proteome</keyword>
<dbReference type="EMBL" id="CACSIO010000005">
    <property type="protein sequence ID" value="CAA0099137.1"/>
    <property type="molecule type" value="Genomic_DNA"/>
</dbReference>
<comment type="function">
    <text evidence="1">May be involved in the folding of the extracellular lipase during its passage through the periplasm.</text>
</comment>
<evidence type="ECO:0000256" key="14">
    <source>
        <dbReference type="ARBA" id="ARBA00031542"/>
    </source>
</evidence>
<evidence type="ECO:0000256" key="10">
    <source>
        <dbReference type="ARBA" id="ARBA00023098"/>
    </source>
</evidence>
<dbReference type="GO" id="GO:0016042">
    <property type="term" value="P:lipid catabolic process"/>
    <property type="evidence" value="ECO:0007669"/>
    <property type="project" value="UniProtKB-KW"/>
</dbReference>
<evidence type="ECO:0000313" key="18">
    <source>
        <dbReference type="Proteomes" id="UP000441399"/>
    </source>
</evidence>
<comment type="subcellular location">
    <subcellularLocation>
        <location evidence="2">Cell inner membrane</location>
        <topology evidence="2">Single-pass membrane protein</topology>
        <orientation evidence="2">Periplasmic side</orientation>
    </subcellularLocation>
</comment>
<keyword evidence="8" id="KW-0442">Lipid degradation</keyword>
<reference evidence="17 18" key="1">
    <citation type="submission" date="2019-11" db="EMBL/GenBank/DDBJ databases">
        <authorList>
            <person name="Holert J."/>
        </authorList>
    </citation>
    <scope>NUCLEOTIDE SEQUENCE [LARGE SCALE GENOMIC DNA]</scope>
    <source>
        <strain evidence="17">SB11_3</strain>
    </source>
</reference>
<evidence type="ECO:0000256" key="11">
    <source>
        <dbReference type="ARBA" id="ARBA00023136"/>
    </source>
</evidence>
<protein>
    <recommendedName>
        <fullName evidence="4">Lipase chaperone</fullName>
    </recommendedName>
    <alternativeName>
        <fullName evidence="15">Lipase foldase</fullName>
    </alternativeName>
    <alternativeName>
        <fullName evidence="13">Lipase helper protein</fullName>
    </alternativeName>
    <alternativeName>
        <fullName evidence="14">Lipase modulator</fullName>
    </alternativeName>
</protein>
<sequence>MGYKLPATLVTIALIVTTYIFWSDTTEPHKDSVSEPSPSFEPTHSPSNIADNAEISAADNLPQQLRSTSLDGTRIDAPGIGGDIWLKPGLVFYFDYFLSLRGEKPQTTINQLIDRDIRSRFSAAVAPKVYDLFQRYLAYQNALAERDGQVDDLDDFRREYFSAIEADVLFNQYQQQLSQPSKAAKQHRQWQTYQERVKQTPNDKVAITTEMFGEVAATRMQALEQRRSEWQQRLDYFELQFLQLQRAQGLADNDKQRAVTDLLQHEFSEAEQRRVKALMRLRGHALK</sequence>
<evidence type="ECO:0000256" key="15">
    <source>
        <dbReference type="ARBA" id="ARBA00033028"/>
    </source>
</evidence>
<dbReference type="GO" id="GO:0005886">
    <property type="term" value="C:plasma membrane"/>
    <property type="evidence" value="ECO:0007669"/>
    <property type="project" value="UniProtKB-SubCell"/>
</dbReference>
<feature type="region of interest" description="Disordered" evidence="16">
    <location>
        <begin position="30"/>
        <end position="49"/>
    </location>
</feature>
<comment type="similarity">
    <text evidence="3">Belongs to the lipase chaperone family.</text>
</comment>
<evidence type="ECO:0000313" key="17">
    <source>
        <dbReference type="EMBL" id="CAA0099137.1"/>
    </source>
</evidence>
<evidence type="ECO:0000256" key="7">
    <source>
        <dbReference type="ARBA" id="ARBA00022692"/>
    </source>
</evidence>
<evidence type="ECO:0000256" key="5">
    <source>
        <dbReference type="ARBA" id="ARBA00022475"/>
    </source>
</evidence>
<keyword evidence="10" id="KW-0443">Lipid metabolism</keyword>
<keyword evidence="12" id="KW-0143">Chaperone</keyword>
<evidence type="ECO:0000256" key="6">
    <source>
        <dbReference type="ARBA" id="ARBA00022519"/>
    </source>
</evidence>
<dbReference type="AlphaFoldDB" id="A0A5S9P6S6"/>
<proteinExistence type="inferred from homology"/>
<evidence type="ECO:0000256" key="16">
    <source>
        <dbReference type="SAM" id="MobiDB-lite"/>
    </source>
</evidence>
<dbReference type="Pfam" id="PF03280">
    <property type="entry name" value="Lipase_chap"/>
    <property type="match status" value="1"/>
</dbReference>
<dbReference type="InterPro" id="IPR004961">
    <property type="entry name" value="Lipase_chaperone"/>
</dbReference>
<evidence type="ECO:0000256" key="3">
    <source>
        <dbReference type="ARBA" id="ARBA00010358"/>
    </source>
</evidence>
<feature type="compositionally biased region" description="Polar residues" evidence="16">
    <location>
        <begin position="34"/>
        <end position="49"/>
    </location>
</feature>
<keyword evidence="7" id="KW-0812">Transmembrane</keyword>
<dbReference type="SUPFAM" id="SSF158855">
    <property type="entry name" value="Lipase chaperone-like"/>
    <property type="match status" value="1"/>
</dbReference>
<evidence type="ECO:0000256" key="9">
    <source>
        <dbReference type="ARBA" id="ARBA00022989"/>
    </source>
</evidence>
<name>A0A5S9P6S6_9GAMM</name>
<dbReference type="GO" id="GO:0006457">
    <property type="term" value="P:protein folding"/>
    <property type="evidence" value="ECO:0007669"/>
    <property type="project" value="InterPro"/>
</dbReference>
<dbReference type="OrthoDB" id="7025807at2"/>
<evidence type="ECO:0000256" key="13">
    <source>
        <dbReference type="ARBA" id="ARBA00030948"/>
    </source>
</evidence>
<keyword evidence="5" id="KW-1003">Cell membrane</keyword>
<evidence type="ECO:0000256" key="8">
    <source>
        <dbReference type="ARBA" id="ARBA00022963"/>
    </source>
</evidence>
<gene>
    <name evidence="17" type="primary">lifO_3</name>
    <name evidence="17" type="ORF">OPDIPICF_04244</name>
</gene>
<evidence type="ECO:0000256" key="12">
    <source>
        <dbReference type="ARBA" id="ARBA00023186"/>
    </source>
</evidence>
<evidence type="ECO:0000256" key="2">
    <source>
        <dbReference type="ARBA" id="ARBA00004383"/>
    </source>
</evidence>
<organism evidence="17 18">
    <name type="scientific">BD1-7 clade bacterium</name>
    <dbReference type="NCBI Taxonomy" id="2029982"/>
    <lineage>
        <taxon>Bacteria</taxon>
        <taxon>Pseudomonadati</taxon>
        <taxon>Pseudomonadota</taxon>
        <taxon>Gammaproteobacteria</taxon>
        <taxon>Cellvibrionales</taxon>
        <taxon>Spongiibacteraceae</taxon>
        <taxon>BD1-7 clade</taxon>
    </lineage>
</organism>
<accession>A0A5S9P6S6</accession>
<keyword evidence="6" id="KW-0997">Cell inner membrane</keyword>
<dbReference type="Proteomes" id="UP000441399">
    <property type="component" value="Unassembled WGS sequence"/>
</dbReference>
<evidence type="ECO:0000256" key="4">
    <source>
        <dbReference type="ARBA" id="ARBA00019692"/>
    </source>
</evidence>
<evidence type="ECO:0000256" key="1">
    <source>
        <dbReference type="ARBA" id="ARBA00003280"/>
    </source>
</evidence>
<keyword evidence="11" id="KW-0472">Membrane</keyword>
<keyword evidence="9" id="KW-1133">Transmembrane helix</keyword>